<dbReference type="AlphaFoldDB" id="A0A1M4PPK3"/>
<keyword evidence="2" id="KW-1185">Reference proteome</keyword>
<evidence type="ECO:0000313" key="1">
    <source>
        <dbReference type="EMBL" id="SHD77405.1"/>
    </source>
</evidence>
<evidence type="ECO:0000313" key="2">
    <source>
        <dbReference type="Proteomes" id="UP000245423"/>
    </source>
</evidence>
<gene>
    <name evidence="1" type="ORF">CUESP1_2048</name>
</gene>
<dbReference type="EMBL" id="LT669839">
    <property type="protein sequence ID" value="SHD77405.1"/>
    <property type="molecule type" value="Genomic_DNA"/>
</dbReference>
<proteinExistence type="predicted"/>
<organism evidence="1 2">
    <name type="scientific">[Clostridium] ultunense Esp</name>
    <dbReference type="NCBI Taxonomy" id="1288971"/>
    <lineage>
        <taxon>Bacteria</taxon>
        <taxon>Bacillati</taxon>
        <taxon>Bacillota</taxon>
        <taxon>Tissierellia</taxon>
        <taxon>Tissierellales</taxon>
        <taxon>Tepidimicrobiaceae</taxon>
        <taxon>Schnuerera</taxon>
    </lineage>
</organism>
<reference evidence="1 2" key="1">
    <citation type="submission" date="2016-11" db="EMBL/GenBank/DDBJ databases">
        <authorList>
            <person name="Manzoor S."/>
        </authorList>
    </citation>
    <scope>NUCLEOTIDE SEQUENCE [LARGE SCALE GENOMIC DNA]</scope>
    <source>
        <strain evidence="1">Clostridium ultunense strain Esp</strain>
    </source>
</reference>
<dbReference type="Proteomes" id="UP000245423">
    <property type="component" value="Chromosome 1"/>
</dbReference>
<dbReference type="RefSeq" id="WP_025641448.1">
    <property type="nucleotide sequence ID" value="NZ_LT669839.1"/>
</dbReference>
<accession>A0A1M4PPK3</accession>
<protein>
    <submittedName>
        <fullName evidence="1">Uncharacterized protein</fullName>
    </submittedName>
</protein>
<name>A0A1M4PPK3_9FIRM</name>
<sequence length="116" mass="13924">MLTVSTMSKEMLLKHLEKNRAQLEKIYFQNWDVYTYGIRVYIAINIKTGKFEVTDKNYWNYKNCIPIKKLGTYKIDMAKTKLNILDKSKEKQFQELYVNNDKLYKMAVLAINKHFK</sequence>